<keyword evidence="3" id="KW-1185">Reference proteome</keyword>
<evidence type="ECO:0000259" key="1">
    <source>
        <dbReference type="Pfam" id="PF18894"/>
    </source>
</evidence>
<protein>
    <recommendedName>
        <fullName evidence="1">Putative phage metallopeptidase domain-containing protein</fullName>
    </recommendedName>
</protein>
<feature type="domain" description="Putative phage metallopeptidase" evidence="1">
    <location>
        <begin position="36"/>
        <end position="192"/>
    </location>
</feature>
<evidence type="ECO:0000313" key="3">
    <source>
        <dbReference type="Proteomes" id="UP000275137"/>
    </source>
</evidence>
<proteinExistence type="predicted"/>
<dbReference type="AlphaFoldDB" id="A0A3N0V5Z3"/>
<name>A0A3N0V5Z3_9PROT</name>
<sequence>MNHPKRLRRPHPPRDLGGLHEDVIISVCPALDMPAWVHGTFIADDASLHNPDHQHLFAAMDGDVGFLWASGAYVKHGRQVHGQTEQLAFRAGGWQKMRMEQQFMQWFGMHLPSFIITLDAGYCGQASDAEFCALVEHELYHIAQATNNEGMPAFHRDTGNPRLTLRGHDVEEFYGVVRRYGANPEVAELARLAAQKPEVSRVSIASACGNCLKLVA</sequence>
<evidence type="ECO:0000313" key="2">
    <source>
        <dbReference type="EMBL" id="ROH87994.1"/>
    </source>
</evidence>
<dbReference type="EMBL" id="RJVP01000001">
    <property type="protein sequence ID" value="ROH87994.1"/>
    <property type="molecule type" value="Genomic_DNA"/>
</dbReference>
<reference evidence="2 3" key="1">
    <citation type="submission" date="2018-10" db="EMBL/GenBank/DDBJ databases">
        <authorList>
            <person name="Chen W.-M."/>
        </authorList>
    </citation>
    <scope>NUCLEOTIDE SEQUENCE [LARGE SCALE GENOMIC DNA]</scope>
    <source>
        <strain evidence="2 3">H-5</strain>
    </source>
</reference>
<accession>A0A3N0V5Z3</accession>
<dbReference type="Pfam" id="PF18894">
    <property type="entry name" value="PhageMetallopep"/>
    <property type="match status" value="1"/>
</dbReference>
<dbReference type="InterPro" id="IPR043998">
    <property type="entry name" value="Put_Metallopep"/>
</dbReference>
<organism evidence="2 3">
    <name type="scientific">Pseudomethylobacillus aquaticus</name>
    <dbReference type="NCBI Taxonomy" id="2676064"/>
    <lineage>
        <taxon>Bacteria</taxon>
        <taxon>Pseudomonadati</taxon>
        <taxon>Pseudomonadota</taxon>
        <taxon>Betaproteobacteria</taxon>
        <taxon>Nitrosomonadales</taxon>
        <taxon>Methylophilaceae</taxon>
        <taxon>Pseudomethylobacillus</taxon>
    </lineage>
</organism>
<dbReference type="RefSeq" id="WP_123235988.1">
    <property type="nucleotide sequence ID" value="NZ_RJVP01000001.1"/>
</dbReference>
<gene>
    <name evidence="2" type="ORF">ED236_00430</name>
</gene>
<dbReference type="Proteomes" id="UP000275137">
    <property type="component" value="Unassembled WGS sequence"/>
</dbReference>
<comment type="caution">
    <text evidence="2">The sequence shown here is derived from an EMBL/GenBank/DDBJ whole genome shotgun (WGS) entry which is preliminary data.</text>
</comment>